<dbReference type="SMART" id="SM00248">
    <property type="entry name" value="ANK"/>
    <property type="match status" value="3"/>
</dbReference>
<dbReference type="Pfam" id="PF22939">
    <property type="entry name" value="WHD_GPIID"/>
    <property type="match status" value="1"/>
</dbReference>
<comment type="caution">
    <text evidence="8">The sequence shown here is derived from an EMBL/GenBank/DDBJ whole genome shotgun (WGS) entry which is preliminary data.</text>
</comment>
<dbReference type="PANTHER" id="PTHR10039">
    <property type="entry name" value="AMELOGENIN"/>
    <property type="match status" value="1"/>
</dbReference>
<dbReference type="Pfam" id="PF24883">
    <property type="entry name" value="NPHP3_N"/>
    <property type="match status" value="2"/>
</dbReference>
<feature type="domain" description="Nephrocystin 3-like N-terminal" evidence="6">
    <location>
        <begin position="1663"/>
        <end position="1836"/>
    </location>
</feature>
<feature type="region of interest" description="Disordered" evidence="3">
    <location>
        <begin position="1379"/>
        <end position="1405"/>
    </location>
</feature>
<evidence type="ECO:0000313" key="9">
    <source>
        <dbReference type="Proteomes" id="UP001174936"/>
    </source>
</evidence>
<feature type="compositionally biased region" description="Basic and acidic residues" evidence="3">
    <location>
        <begin position="1297"/>
        <end position="1311"/>
    </location>
</feature>
<dbReference type="SUPFAM" id="SSF52540">
    <property type="entry name" value="P-loop containing nucleoside triphosphate hydrolases"/>
    <property type="match status" value="1"/>
</dbReference>
<feature type="repeat" description="ANK" evidence="2">
    <location>
        <begin position="2187"/>
        <end position="2219"/>
    </location>
</feature>
<feature type="domain" description="NWD NACHT-NTPase N-terminal" evidence="4">
    <location>
        <begin position="1351"/>
        <end position="1580"/>
    </location>
</feature>
<evidence type="ECO:0000259" key="5">
    <source>
        <dbReference type="Pfam" id="PF22939"/>
    </source>
</evidence>
<evidence type="ECO:0000259" key="4">
    <source>
        <dbReference type="Pfam" id="PF17100"/>
    </source>
</evidence>
<proteinExistence type="predicted"/>
<keyword evidence="1" id="KW-0677">Repeat</keyword>
<feature type="region of interest" description="Disordered" evidence="3">
    <location>
        <begin position="1296"/>
        <end position="1349"/>
    </location>
</feature>
<evidence type="ECO:0000259" key="7">
    <source>
        <dbReference type="Pfam" id="PF25053"/>
    </source>
</evidence>
<evidence type="ECO:0000259" key="6">
    <source>
        <dbReference type="Pfam" id="PF24883"/>
    </source>
</evidence>
<feature type="repeat" description="ANK" evidence="2">
    <location>
        <begin position="2231"/>
        <end position="2263"/>
    </location>
</feature>
<dbReference type="Pfam" id="PF12796">
    <property type="entry name" value="Ank_2"/>
    <property type="match status" value="1"/>
</dbReference>
<evidence type="ECO:0000256" key="2">
    <source>
        <dbReference type="PROSITE-ProRule" id="PRU00023"/>
    </source>
</evidence>
<dbReference type="InterPro" id="IPR002110">
    <property type="entry name" value="Ankyrin_rpt"/>
</dbReference>
<dbReference type="InterPro" id="IPR054471">
    <property type="entry name" value="GPIID_WHD"/>
</dbReference>
<dbReference type="Pfam" id="PF17100">
    <property type="entry name" value="NACHT_N"/>
    <property type="match status" value="1"/>
</dbReference>
<evidence type="ECO:0008006" key="10">
    <source>
        <dbReference type="Google" id="ProtNLM"/>
    </source>
</evidence>
<gene>
    <name evidence="8" type="ORF">B0T16DRAFT_395401</name>
</gene>
<sequence length="2414" mass="268231">MAVQIINKTDYTLQRLVPAPEDPPFPLPPSSIRIRTALVSLTTNNFSYAKLGGLGLPGLSWWDVWSLPSTIAAPYNDASTYCRISAWGFAKVIDSTIPSLPVGSELYGYHPIASRSEILTLESSPAAEGQYLEVSPHRAHLSGIYNRYFLAPETLSGKHKEWDALMKTLFETGYIMAKYAFNGTGIGHLTHPSGHPALEWTSEDANLAGAVVIMIGASGKTALSFAWNLQRRSPSEKPSRVVAVGSARSKTFTQNTGLFDTVYEYDSITTSSTEILNDLQVQGKKIILFTFETRTGAVEKWAAAAKVHGKCTRVQIIIVGAPEDGNGGLMMDLIGQSQDPTSGVVVSDAGGTRTSALAGVGEGAYFGGLDEAWEEFVEDGALKGVELVKRDGVEAFVEGWDELARGAYGPDTGLLFDLSVPCRVFTWGYDSALWEALGHASQATIFDHAENFLADISSTRGTELERSRPLIFIGHSLGGLLIKEALIRSHALTNQVSSAPEFRQRDRIYTSTTGAIFLGTPHRGSELASQGDIVAAIAKTLGLSANSSLIRLLNKESDVLGHQRRGFSTISSKLHVTCFSEEKETGGYGMVVPFYSSTMDGPNVDNLTLPFDHRDICKFGNRHNVGYKRITDTIKLMLDREALSVDNSTKEILSNLEFPRMHQREYTLDEAHSATFSWLLEPDSHLTSWLKGPEPLFWLSGKAGSGKSTLMKTLFQGDKMDVVLKDAFPNSKVIIARYFFYDRGVDILQKSQEGLFRSLLYDLISQEPSLGPIAFPIRGQSHARRNSNHLISDTKELQAALDRIFLGKPPHIQLVLFIDGLDEYRSLDRLHSNISTPWADSDSDSEETRINNIKDGHTLIAAWFPSASKFPKTKICVSSRPLTRFEAAFSPNPRVKLSDLTKHDITLYVASRLGNDPHLDHHPTLKQDLINGIVEKASGVFLWVRLVVDTLARDLMDGKDPNELRTKLKTIPRTMKGLFTRMLKDVPKEDLAYGYKMFQIVLYNQRSTKLQVVGDVDLLAIGLMARYGDEEDLSYVERGMSLLECEQLREQTKARLVSRCAGLLEPKQRGALELQGPPLAYWWLKDFSLFTAEFLHQTASDFVADPRRWEELLPETLRRPFDIHAAALAAAISLITTSLDNDEKWILGNFCEESGLDKVLLSKGLKFFWGPHWLFLDSAFKMATGYQSTARPCPERLKGAFVDILARIEKRYPIDWKHWASGHGKMSLDAERKGGDLCPLAGEEQRLILLLPAMHGKIRGRLADKLHIHRPSQQSVTELLARAAVAQPLLHQLSPDGQEHRTAHSAGEDSAQRPLPARHAAQASTPCDVPSKSQQDSVQQRHDDPTARDPSIWARAFRHFMESRPELAAYYAQHVESLGDANPHTTTRDVETTQDAGEKPHNPAPTTLQKINLIVKKLHDHREQRQWKIPLAGKDIKVREQAEKLAKFLLWSDPIVKDALSAQPYAALAWSGVSFLLSLLTAGTSQHASMLHGFEVVNDTLVYWHICEETYLSSTDSENPSMAPTLEHASLTNSLTRLYALLIEYQALTIARLSRSQITRAFEKVVGGNEWADRIAHIEVEHKRCREMIDPVKERQIQDRVDNTFKVMLESKEILNGIREALEESKAMVQRNYEDQLERNLLHDLAGDYEGFKNMGNPKRVEGTCEWFFRDKDFRRWRDGEDGVLWLTAGPGCGKSVLAKALVDEQRLTTRVTTTTVAHFFFKKGDRRRMSASGALAALVHQLFTQSGGRRELMGDALKRHRSHGAALATNFSELWAILANFVGFPDVGEVVCVLDALDECDEDGREMLLEHIRSFYQDTRDNARTGKLKFLVTSRPHDGIEVALGRLSKVEALTHIDGDGLSREIGDEINLVIDDKLSSIMVSFAEKDRNRISGKLKSMKHRTYLWLHLTLDIIRKTPSRFCRPRDLENFLAKLPSEVSDAYEQILSRSTDRYQTETLLELVVAAQRPLTLDEANIALTLALADTVPASIDELDPWPKDGFKSVVQNLCGMFVTVSDGKLSLIHQTARDFLLGPNQDHKDGEWKGCISLPHAHNTISSACMHYLRLLADHTSTKSHLYLRPEEYQLLQLEQPFLSYAAAYWPTHFLAADTATESKVDGALVFADRALALCKPRKAHIWAPQHFSRGSFLCWWTWSDLALASYVGLAPVVEEILSQEPLDVDSRCSDFGTALQTAAAGGHESVVRVLLERGAVVDVDGNSGGGIQKGGNKSHGTALRIAAARGYKDVVELLLDRGADVQLGVRGNGRGTALQAAEAGGHADVVELLSGAMAVAETRDGVKGDIPSDLDESESESEILPSWFGHEDLDAGTSRVEMPRWDSAHMSLWDDDYDPPYFEAPLPASELPSRKPVTPLQRVMTLQYPFDAGNLYGLLDPGEEKHLAAHGMPVPGPWLRT</sequence>
<dbReference type="PROSITE" id="PS50297">
    <property type="entry name" value="ANK_REP_REGION"/>
    <property type="match status" value="2"/>
</dbReference>
<evidence type="ECO:0000256" key="3">
    <source>
        <dbReference type="SAM" id="MobiDB-lite"/>
    </source>
</evidence>
<dbReference type="Pfam" id="PF11017">
    <property type="entry name" value="DUF2855"/>
    <property type="match status" value="1"/>
</dbReference>
<feature type="domain" description="GPI inositol-deacylase winged helix" evidence="5">
    <location>
        <begin position="1945"/>
        <end position="2034"/>
    </location>
</feature>
<dbReference type="Proteomes" id="UP001174936">
    <property type="component" value="Unassembled WGS sequence"/>
</dbReference>
<keyword evidence="2" id="KW-0040">ANK repeat</keyword>
<dbReference type="EMBL" id="JAULSV010000007">
    <property type="protein sequence ID" value="KAK0639727.1"/>
    <property type="molecule type" value="Genomic_DNA"/>
</dbReference>
<dbReference type="SUPFAM" id="SSF53474">
    <property type="entry name" value="alpha/beta-Hydrolases"/>
    <property type="match status" value="1"/>
</dbReference>
<dbReference type="InterPro" id="IPR027417">
    <property type="entry name" value="P-loop_NTPase"/>
</dbReference>
<dbReference type="InterPro" id="IPR056693">
    <property type="entry name" value="DUF7791"/>
</dbReference>
<dbReference type="InterPro" id="IPR021276">
    <property type="entry name" value="DUF2855"/>
</dbReference>
<dbReference type="Gene3D" id="3.40.50.300">
    <property type="entry name" value="P-loop containing nucleotide triphosphate hydrolases"/>
    <property type="match status" value="1"/>
</dbReference>
<feature type="compositionally biased region" description="Basic and acidic residues" evidence="3">
    <location>
        <begin position="1386"/>
        <end position="1401"/>
    </location>
</feature>
<dbReference type="InterPro" id="IPR036770">
    <property type="entry name" value="Ankyrin_rpt-contain_sf"/>
</dbReference>
<name>A0AA40CII9_9PEZI</name>
<dbReference type="SUPFAM" id="SSF48403">
    <property type="entry name" value="Ankyrin repeat"/>
    <property type="match status" value="1"/>
</dbReference>
<dbReference type="InterPro" id="IPR031359">
    <property type="entry name" value="NACHT_N"/>
</dbReference>
<accession>A0AA40CII9</accession>
<feature type="domain" description="Nephrocystin 3-like N-terminal" evidence="6">
    <location>
        <begin position="675"/>
        <end position="835"/>
    </location>
</feature>
<dbReference type="Gene3D" id="1.25.40.20">
    <property type="entry name" value="Ankyrin repeat-containing domain"/>
    <property type="match status" value="1"/>
</dbReference>
<reference evidence="8" key="1">
    <citation type="submission" date="2023-06" db="EMBL/GenBank/DDBJ databases">
        <title>Genome-scale phylogeny and comparative genomics of the fungal order Sordariales.</title>
        <authorList>
            <consortium name="Lawrence Berkeley National Laboratory"/>
            <person name="Hensen N."/>
            <person name="Bonometti L."/>
            <person name="Westerberg I."/>
            <person name="Brannstrom I.O."/>
            <person name="Guillou S."/>
            <person name="Cros-Aarteil S."/>
            <person name="Calhoun S."/>
            <person name="Haridas S."/>
            <person name="Kuo A."/>
            <person name="Mondo S."/>
            <person name="Pangilinan J."/>
            <person name="Riley R."/>
            <person name="Labutti K."/>
            <person name="Andreopoulos B."/>
            <person name="Lipzen A."/>
            <person name="Chen C."/>
            <person name="Yanf M."/>
            <person name="Daum C."/>
            <person name="Ng V."/>
            <person name="Clum A."/>
            <person name="Steindorff A."/>
            <person name="Ohm R."/>
            <person name="Martin F."/>
            <person name="Silar P."/>
            <person name="Natvig D."/>
            <person name="Lalanne C."/>
            <person name="Gautier V."/>
            <person name="Ament-Velasquez S.L."/>
            <person name="Kruys A."/>
            <person name="Hutchinson M.I."/>
            <person name="Powell A.J."/>
            <person name="Barry K."/>
            <person name="Miller A.N."/>
            <person name="Grigoriev I.V."/>
            <person name="Debuchy R."/>
            <person name="Gladieux P."/>
            <person name="Thoren M.H."/>
            <person name="Johannesson H."/>
        </authorList>
    </citation>
    <scope>NUCLEOTIDE SEQUENCE</scope>
    <source>
        <strain evidence="8">SMH2532-1</strain>
    </source>
</reference>
<keyword evidence="9" id="KW-1185">Reference proteome</keyword>
<dbReference type="Gene3D" id="3.40.50.1820">
    <property type="entry name" value="alpha/beta hydrolase"/>
    <property type="match status" value="1"/>
</dbReference>
<protein>
    <recommendedName>
        <fullName evidence="10">NACHT domain-containing protein</fullName>
    </recommendedName>
</protein>
<evidence type="ECO:0000313" key="8">
    <source>
        <dbReference type="EMBL" id="KAK0639727.1"/>
    </source>
</evidence>
<dbReference type="PANTHER" id="PTHR10039:SF17">
    <property type="entry name" value="FUNGAL STAND N-TERMINAL GOODBYE DOMAIN-CONTAINING PROTEIN-RELATED"/>
    <property type="match status" value="1"/>
</dbReference>
<dbReference type="InterPro" id="IPR029058">
    <property type="entry name" value="AB_hydrolase_fold"/>
</dbReference>
<dbReference type="Pfam" id="PF25053">
    <property type="entry name" value="DUF7791"/>
    <property type="match status" value="1"/>
</dbReference>
<organism evidence="8 9">
    <name type="scientific">Cercophora newfieldiana</name>
    <dbReference type="NCBI Taxonomy" id="92897"/>
    <lineage>
        <taxon>Eukaryota</taxon>
        <taxon>Fungi</taxon>
        <taxon>Dikarya</taxon>
        <taxon>Ascomycota</taxon>
        <taxon>Pezizomycotina</taxon>
        <taxon>Sordariomycetes</taxon>
        <taxon>Sordariomycetidae</taxon>
        <taxon>Sordariales</taxon>
        <taxon>Lasiosphaeriaceae</taxon>
        <taxon>Cercophora</taxon>
    </lineage>
</organism>
<evidence type="ECO:0000256" key="1">
    <source>
        <dbReference type="ARBA" id="ARBA00022737"/>
    </source>
</evidence>
<feature type="domain" description="DUF7791" evidence="7">
    <location>
        <begin position="996"/>
        <end position="1137"/>
    </location>
</feature>
<dbReference type="InterPro" id="IPR056884">
    <property type="entry name" value="NPHP3-like_N"/>
</dbReference>
<dbReference type="PROSITE" id="PS50088">
    <property type="entry name" value="ANK_REPEAT"/>
    <property type="match status" value="2"/>
</dbReference>